<dbReference type="AlphaFoldDB" id="A0A835A8B8"/>
<feature type="region of interest" description="Disordered" evidence="1">
    <location>
        <begin position="292"/>
        <end position="342"/>
    </location>
</feature>
<feature type="compositionally biased region" description="Pro residues" evidence="1">
    <location>
        <begin position="1"/>
        <end position="25"/>
    </location>
</feature>
<proteinExistence type="predicted"/>
<reference evidence="2" key="1">
    <citation type="submission" date="2020-07" db="EMBL/GenBank/DDBJ databases">
        <title>Genome sequence and genetic diversity analysis of an under-domesticated orphan crop, white fonio (Digitaria exilis).</title>
        <authorList>
            <person name="Bennetzen J.L."/>
            <person name="Chen S."/>
            <person name="Ma X."/>
            <person name="Wang X."/>
            <person name="Yssel A.E.J."/>
            <person name="Chaluvadi S.R."/>
            <person name="Johnson M."/>
            <person name="Gangashetty P."/>
            <person name="Hamidou F."/>
            <person name="Sanogo M.D."/>
            <person name="Zwaenepoel A."/>
            <person name="Wallace J."/>
            <person name="Van De Peer Y."/>
            <person name="Van Deynze A."/>
        </authorList>
    </citation>
    <scope>NUCLEOTIDE SEQUENCE</scope>
    <source>
        <tissue evidence="2">Leaves</tissue>
    </source>
</reference>
<evidence type="ECO:0000313" key="2">
    <source>
        <dbReference type="EMBL" id="KAF8655553.1"/>
    </source>
</evidence>
<name>A0A835A8B8_9POAL</name>
<evidence type="ECO:0000313" key="3">
    <source>
        <dbReference type="Proteomes" id="UP000636709"/>
    </source>
</evidence>
<gene>
    <name evidence="2" type="ORF">HU200_061099</name>
</gene>
<dbReference type="EMBL" id="JACEFO010002585">
    <property type="protein sequence ID" value="KAF8655553.1"/>
    <property type="molecule type" value="Genomic_DNA"/>
</dbReference>
<organism evidence="2 3">
    <name type="scientific">Digitaria exilis</name>
    <dbReference type="NCBI Taxonomy" id="1010633"/>
    <lineage>
        <taxon>Eukaryota</taxon>
        <taxon>Viridiplantae</taxon>
        <taxon>Streptophyta</taxon>
        <taxon>Embryophyta</taxon>
        <taxon>Tracheophyta</taxon>
        <taxon>Spermatophyta</taxon>
        <taxon>Magnoliopsida</taxon>
        <taxon>Liliopsida</taxon>
        <taxon>Poales</taxon>
        <taxon>Poaceae</taxon>
        <taxon>PACMAD clade</taxon>
        <taxon>Panicoideae</taxon>
        <taxon>Panicodae</taxon>
        <taxon>Paniceae</taxon>
        <taxon>Anthephorinae</taxon>
        <taxon>Digitaria</taxon>
    </lineage>
</organism>
<comment type="caution">
    <text evidence="2">The sequence shown here is derived from an EMBL/GenBank/DDBJ whole genome shotgun (WGS) entry which is preliminary data.</text>
</comment>
<accession>A0A835A8B8</accession>
<feature type="compositionally biased region" description="Basic residues" evidence="1">
    <location>
        <begin position="140"/>
        <end position="149"/>
    </location>
</feature>
<keyword evidence="3" id="KW-1185">Reference proteome</keyword>
<dbReference type="Proteomes" id="UP000636709">
    <property type="component" value="Unassembled WGS sequence"/>
</dbReference>
<feature type="compositionally biased region" description="Basic and acidic residues" evidence="1">
    <location>
        <begin position="385"/>
        <end position="401"/>
    </location>
</feature>
<sequence>MELPISPPCFPSPNPLPFRSPPPPIGGGGGEPSTMGRRIEINWLDVLMSAPPPFGGGGGGDRAGQVEIDWLEIFGSSSTFAYRDVCFFSPPSTPRAAAEGPQSPPPAKRARSGYPARAPLGDSDAGRRPQLRSEAPRGGLGRRPHRRLEARRGGDRAQVEERAIRPVTRAAAKVCTEPPALVDRRLAPRGGPPAAKNDKEAAPQEEIFKALRGIPGLAHDNLLRAYSMLIRDDRLFRSLMALPNNTRKDWAAHGDREPPITRLPKPPPRGRGQIFSFQRKLSPFSAQEVISGGDLPHFSPSFPRANPQVGRQNPSAPSLDPHQLPPTPISSPPPIAARSAAAAAGAMQRINIDWREVFGSASSPGRGDDVCFESPSSAPPPPPPARREGVVGRRERARDPETPPDGRGATLRGRQAQPRRLGRCRGPPPGTCARPPACPLLSPCACD</sequence>
<feature type="region of interest" description="Disordered" evidence="1">
    <location>
        <begin position="250"/>
        <end position="273"/>
    </location>
</feature>
<feature type="compositionally biased region" description="Pro residues" evidence="1">
    <location>
        <begin position="323"/>
        <end position="335"/>
    </location>
</feature>
<feature type="region of interest" description="Disordered" evidence="1">
    <location>
        <begin position="93"/>
        <end position="163"/>
    </location>
</feature>
<evidence type="ECO:0000256" key="1">
    <source>
        <dbReference type="SAM" id="MobiDB-lite"/>
    </source>
</evidence>
<feature type="compositionally biased region" description="Basic and acidic residues" evidence="1">
    <location>
        <begin position="150"/>
        <end position="163"/>
    </location>
</feature>
<feature type="compositionally biased region" description="Basic and acidic residues" evidence="1">
    <location>
        <begin position="250"/>
        <end position="259"/>
    </location>
</feature>
<feature type="region of interest" description="Disordered" evidence="1">
    <location>
        <begin position="183"/>
        <end position="202"/>
    </location>
</feature>
<dbReference type="OrthoDB" id="696340at2759"/>
<feature type="region of interest" description="Disordered" evidence="1">
    <location>
        <begin position="1"/>
        <end position="34"/>
    </location>
</feature>
<protein>
    <submittedName>
        <fullName evidence="2">Uncharacterized protein</fullName>
    </submittedName>
</protein>
<feature type="region of interest" description="Disordered" evidence="1">
    <location>
        <begin position="358"/>
        <end position="436"/>
    </location>
</feature>